<protein>
    <submittedName>
        <fullName evidence="4">Pentatricopeptide repeat</fullName>
    </submittedName>
</protein>
<dbReference type="PROSITE" id="PS51375">
    <property type="entry name" value="PPR"/>
    <property type="match status" value="3"/>
</dbReference>
<evidence type="ECO:0000259" key="3">
    <source>
        <dbReference type="Pfam" id="PF14432"/>
    </source>
</evidence>
<dbReference type="OrthoDB" id="185373at2759"/>
<dbReference type="InParanoid" id="A0A200Q681"/>
<dbReference type="NCBIfam" id="TIGR00756">
    <property type="entry name" value="PPR"/>
    <property type="match status" value="2"/>
</dbReference>
<dbReference type="EMBL" id="MVGT01002978">
    <property type="protein sequence ID" value="OVA05995.1"/>
    <property type="molecule type" value="Genomic_DNA"/>
</dbReference>
<organism evidence="4 5">
    <name type="scientific">Macleaya cordata</name>
    <name type="common">Five-seeded plume-poppy</name>
    <name type="synonym">Bocconia cordata</name>
    <dbReference type="NCBI Taxonomy" id="56857"/>
    <lineage>
        <taxon>Eukaryota</taxon>
        <taxon>Viridiplantae</taxon>
        <taxon>Streptophyta</taxon>
        <taxon>Embryophyta</taxon>
        <taxon>Tracheophyta</taxon>
        <taxon>Spermatophyta</taxon>
        <taxon>Magnoliopsida</taxon>
        <taxon>Ranunculales</taxon>
        <taxon>Papaveraceae</taxon>
        <taxon>Papaveroideae</taxon>
        <taxon>Macleaya</taxon>
    </lineage>
</organism>
<dbReference type="InterPro" id="IPR002885">
    <property type="entry name" value="PPR_rpt"/>
</dbReference>
<dbReference type="InterPro" id="IPR032867">
    <property type="entry name" value="DYW_dom"/>
</dbReference>
<dbReference type="InterPro" id="IPR046848">
    <property type="entry name" value="E_motif"/>
</dbReference>
<dbReference type="Pfam" id="PF20431">
    <property type="entry name" value="E_motif"/>
    <property type="match status" value="1"/>
</dbReference>
<dbReference type="InterPro" id="IPR046960">
    <property type="entry name" value="PPR_At4g14850-like_plant"/>
</dbReference>
<evidence type="ECO:0000313" key="5">
    <source>
        <dbReference type="Proteomes" id="UP000195402"/>
    </source>
</evidence>
<dbReference type="OMA" id="IENAYHV"/>
<dbReference type="Gene3D" id="1.25.40.10">
    <property type="entry name" value="Tetratricopeptide repeat domain"/>
    <property type="match status" value="2"/>
</dbReference>
<dbReference type="AlphaFoldDB" id="A0A200Q681"/>
<dbReference type="Pfam" id="PF14432">
    <property type="entry name" value="DYW_deaminase"/>
    <property type="match status" value="1"/>
</dbReference>
<dbReference type="GO" id="GO:0016556">
    <property type="term" value="P:mRNA modification"/>
    <property type="evidence" value="ECO:0007669"/>
    <property type="project" value="UniProtKB-ARBA"/>
</dbReference>
<dbReference type="GO" id="GO:0003723">
    <property type="term" value="F:RNA binding"/>
    <property type="evidence" value="ECO:0007669"/>
    <property type="project" value="InterPro"/>
</dbReference>
<feature type="domain" description="DYW" evidence="3">
    <location>
        <begin position="406"/>
        <end position="498"/>
    </location>
</feature>
<reference evidence="4 5" key="1">
    <citation type="journal article" date="2017" name="Mol. Plant">
        <title>The Genome of Medicinal Plant Macleaya cordata Provides New Insights into Benzylisoquinoline Alkaloids Metabolism.</title>
        <authorList>
            <person name="Liu X."/>
            <person name="Liu Y."/>
            <person name="Huang P."/>
            <person name="Ma Y."/>
            <person name="Qing Z."/>
            <person name="Tang Q."/>
            <person name="Cao H."/>
            <person name="Cheng P."/>
            <person name="Zheng Y."/>
            <person name="Yuan Z."/>
            <person name="Zhou Y."/>
            <person name="Liu J."/>
            <person name="Tang Z."/>
            <person name="Zhuo Y."/>
            <person name="Zhang Y."/>
            <person name="Yu L."/>
            <person name="Huang J."/>
            <person name="Yang P."/>
            <person name="Peng Q."/>
            <person name="Zhang J."/>
            <person name="Jiang W."/>
            <person name="Zhang Z."/>
            <person name="Lin K."/>
            <person name="Ro D.K."/>
            <person name="Chen X."/>
            <person name="Xiong X."/>
            <person name="Shang Y."/>
            <person name="Huang S."/>
            <person name="Zeng J."/>
        </authorList>
    </citation>
    <scope>NUCLEOTIDE SEQUENCE [LARGE SCALE GENOMIC DNA]</scope>
    <source>
        <strain evidence="5">cv. BLH2017</strain>
        <tissue evidence="4">Root</tissue>
    </source>
</reference>
<dbReference type="GO" id="GO:0005737">
    <property type="term" value="C:cytoplasm"/>
    <property type="evidence" value="ECO:0007669"/>
    <property type="project" value="UniProtKB-ARBA"/>
</dbReference>
<keyword evidence="5" id="KW-1185">Reference proteome</keyword>
<evidence type="ECO:0000256" key="1">
    <source>
        <dbReference type="ARBA" id="ARBA00022737"/>
    </source>
</evidence>
<gene>
    <name evidence="4" type="ORF">BVC80_1707g100</name>
</gene>
<accession>A0A200Q681</accession>
<dbReference type="PANTHER" id="PTHR47926">
    <property type="entry name" value="PENTATRICOPEPTIDE REPEAT-CONTAINING PROTEIN"/>
    <property type="match status" value="1"/>
</dbReference>
<evidence type="ECO:0000256" key="2">
    <source>
        <dbReference type="PROSITE-ProRule" id="PRU00708"/>
    </source>
</evidence>
<feature type="repeat" description="PPR" evidence="2">
    <location>
        <begin position="331"/>
        <end position="365"/>
    </location>
</feature>
<feature type="repeat" description="PPR" evidence="2">
    <location>
        <begin position="265"/>
        <end position="295"/>
    </location>
</feature>
<proteinExistence type="predicted"/>
<dbReference type="InterPro" id="IPR011990">
    <property type="entry name" value="TPR-like_helical_dom_sf"/>
</dbReference>
<feature type="repeat" description="PPR" evidence="2">
    <location>
        <begin position="194"/>
        <end position="228"/>
    </location>
</feature>
<dbReference type="Proteomes" id="UP000195402">
    <property type="component" value="Unassembled WGS sequence"/>
</dbReference>
<evidence type="ECO:0000313" key="4">
    <source>
        <dbReference type="EMBL" id="OVA05995.1"/>
    </source>
</evidence>
<comment type="caution">
    <text evidence="4">The sequence shown here is derived from an EMBL/GenBank/DDBJ whole genome shotgun (WGS) entry which is preliminary data.</text>
</comment>
<keyword evidence="1" id="KW-0677">Repeat</keyword>
<dbReference type="Pfam" id="PF13041">
    <property type="entry name" value="PPR_2"/>
    <property type="match status" value="1"/>
</dbReference>
<dbReference type="SUPFAM" id="SSF48452">
    <property type="entry name" value="TPR-like"/>
    <property type="match status" value="1"/>
</dbReference>
<dbReference type="Pfam" id="PF01535">
    <property type="entry name" value="PPR"/>
    <property type="match status" value="2"/>
</dbReference>
<name>A0A200Q681_MACCD</name>
<sequence length="498" mass="55898">MTTTSAPLPLSITPTLVMLEKCRTIPELRQIHASVIKSGLVSHTFVMSKLVSFCSLSGVSGGGLDYAASIFSRIQEPNFFIFFTIIRAFADSPNPLESVILYSQMLISLEKFYGLEFSLPSVLKACYALNHRPKKALDLFWEMLGSGIQPDPAAIVSVLSAIADLGFIEEDMYSKCGYIENAFDVFKAISHRRIIGDWNSMISGLAIHGLSKEALDIFHDMERMEIQPNEITFLGVLTACSHGGLVQEGQLCFKIMCENCKIIPKIQHYGCMIDLYGRAGRLEDAIRILQEMPFEPDVLAWKAILSACLKHGQIENGRFAAFRAIELAPEDSSCYILLSNIYAKAGRWDDVAKIRSMMRERGIKKVPGCSSILLNGQIHEFLVGKEMDSRVLEKLQEMVFGLKLEGYEPDLNQVLVDVEEEEKENILCFHSEKMALAFGLINVSKGAPIHIVKNLRVCSDCHSFIKLASKVHKHQIILRDQNRFHHFKDGSCSCNEYW</sequence>
<dbReference type="GO" id="GO:0008270">
    <property type="term" value="F:zinc ion binding"/>
    <property type="evidence" value="ECO:0007669"/>
    <property type="project" value="InterPro"/>
</dbReference>
<dbReference type="FunFam" id="1.25.40.10:FF:000277">
    <property type="entry name" value="Pentatricopeptide repeat-containing protein, mitochondrial"/>
    <property type="match status" value="1"/>
</dbReference>